<dbReference type="PANTHER" id="PTHR20883">
    <property type="entry name" value="PHYTANOYL-COA DIOXYGENASE DOMAIN CONTAINING 1"/>
    <property type="match status" value="1"/>
</dbReference>
<evidence type="ECO:0000313" key="2">
    <source>
        <dbReference type="EMBL" id="WND02164.1"/>
    </source>
</evidence>
<dbReference type="GO" id="GO:0005506">
    <property type="term" value="F:iron ion binding"/>
    <property type="evidence" value="ECO:0007669"/>
    <property type="project" value="UniProtKB-ARBA"/>
</dbReference>
<dbReference type="GO" id="GO:0016706">
    <property type="term" value="F:2-oxoglutarate-dependent dioxygenase activity"/>
    <property type="evidence" value="ECO:0007669"/>
    <property type="project" value="UniProtKB-ARBA"/>
</dbReference>
<protein>
    <submittedName>
        <fullName evidence="2">Phytanoyl-CoA dioxygenase family protein</fullName>
    </submittedName>
</protein>
<comment type="cofactor">
    <cofactor evidence="1">
        <name>Fe(2+)</name>
        <dbReference type="ChEBI" id="CHEBI:29033"/>
    </cofactor>
</comment>
<dbReference type="InterPro" id="IPR008775">
    <property type="entry name" value="Phytyl_CoA_dOase-like"/>
</dbReference>
<dbReference type="EMBL" id="CP123872">
    <property type="protein sequence ID" value="WND02164.1"/>
    <property type="molecule type" value="Genomic_DNA"/>
</dbReference>
<keyword evidence="3" id="KW-1185">Reference proteome</keyword>
<organism evidence="2 3">
    <name type="scientific">Temperatibacter marinus</name>
    <dbReference type="NCBI Taxonomy" id="1456591"/>
    <lineage>
        <taxon>Bacteria</taxon>
        <taxon>Pseudomonadati</taxon>
        <taxon>Pseudomonadota</taxon>
        <taxon>Alphaproteobacteria</taxon>
        <taxon>Kordiimonadales</taxon>
        <taxon>Temperatibacteraceae</taxon>
        <taxon>Temperatibacter</taxon>
    </lineage>
</organism>
<accession>A0AA52EGM3</accession>
<keyword evidence="2" id="KW-0560">Oxidoreductase</keyword>
<dbReference type="SUPFAM" id="SSF51197">
    <property type="entry name" value="Clavaminate synthase-like"/>
    <property type="match status" value="1"/>
</dbReference>
<sequence>MKACLNKQSYLRNGYLHLKGFLDSSEIKQVLPLLITHHSNWCDDNRIFYEDKAINSYNLTGFDYLTEKEKDRLFSFICQEKVTAMVQELLGYEAYFLGTQLFFDPYDEKQNNYWHRDIQYGELSLQDQKSILGAYNPLHFRFAMRDERGIELVPGSHTRWDTPEEMKVRLEQEGHLSHEPLKTGQVIELKRGDLLIFSAFMIHRGLYGDDRLSLDLLYSDWSPDVSNFLQNNCLPKKANLTKFEAPDMLINSYSLQEQK</sequence>
<dbReference type="RefSeq" id="WP_310797999.1">
    <property type="nucleotide sequence ID" value="NZ_CP123872.1"/>
</dbReference>
<dbReference type="PANTHER" id="PTHR20883:SF48">
    <property type="entry name" value="ECTOINE DIOXYGENASE"/>
    <property type="match status" value="1"/>
</dbReference>
<evidence type="ECO:0000256" key="1">
    <source>
        <dbReference type="ARBA" id="ARBA00001954"/>
    </source>
</evidence>
<dbReference type="Gene3D" id="2.60.120.620">
    <property type="entry name" value="q2cbj1_9rhob like domain"/>
    <property type="match status" value="1"/>
</dbReference>
<dbReference type="AlphaFoldDB" id="A0AA52EGM3"/>
<name>A0AA52EGM3_9PROT</name>
<dbReference type="Proteomes" id="UP001268683">
    <property type="component" value="Chromosome"/>
</dbReference>
<evidence type="ECO:0000313" key="3">
    <source>
        <dbReference type="Proteomes" id="UP001268683"/>
    </source>
</evidence>
<proteinExistence type="predicted"/>
<keyword evidence="2" id="KW-0223">Dioxygenase</keyword>
<gene>
    <name evidence="2" type="ORF">QGN29_11445</name>
</gene>
<dbReference type="Pfam" id="PF05721">
    <property type="entry name" value="PhyH"/>
    <property type="match status" value="1"/>
</dbReference>
<dbReference type="KEGG" id="tmk:QGN29_11445"/>
<reference evidence="2" key="1">
    <citation type="submission" date="2023-04" db="EMBL/GenBank/DDBJ databases">
        <title>Complete genome sequence of Temperatibacter marinus.</title>
        <authorList>
            <person name="Rong J.-C."/>
            <person name="Yi M.-L."/>
            <person name="Zhao Q."/>
        </authorList>
    </citation>
    <scope>NUCLEOTIDE SEQUENCE</scope>
    <source>
        <strain evidence="2">NBRC 110045</strain>
    </source>
</reference>